<sequence length="117" mass="13781">MPVFTAFFMMILTCIVFVCTWFQKCYQLNKKNSARRSVTTLEHPPYSSDLAPADIYLFPRLKRKLKGHRFVDSDEVMENATRQLKDLSKNGFLECFEQLYELWKKCMDAGGKYFEGQ</sequence>
<dbReference type="InterPro" id="IPR036397">
    <property type="entry name" value="RNaseH_sf"/>
</dbReference>
<dbReference type="InterPro" id="IPR052709">
    <property type="entry name" value="Transposase-MT_Hybrid"/>
</dbReference>
<dbReference type="Proteomes" id="UP000499080">
    <property type="component" value="Unassembled WGS sequence"/>
</dbReference>
<evidence type="ECO:0000313" key="3">
    <source>
        <dbReference type="Proteomes" id="UP000499080"/>
    </source>
</evidence>
<keyword evidence="1" id="KW-0472">Membrane</keyword>
<organism evidence="2 3">
    <name type="scientific">Araneus ventricosus</name>
    <name type="common">Orbweaver spider</name>
    <name type="synonym">Epeira ventricosa</name>
    <dbReference type="NCBI Taxonomy" id="182803"/>
    <lineage>
        <taxon>Eukaryota</taxon>
        <taxon>Metazoa</taxon>
        <taxon>Ecdysozoa</taxon>
        <taxon>Arthropoda</taxon>
        <taxon>Chelicerata</taxon>
        <taxon>Arachnida</taxon>
        <taxon>Araneae</taxon>
        <taxon>Araneomorphae</taxon>
        <taxon>Entelegynae</taxon>
        <taxon>Araneoidea</taxon>
        <taxon>Araneidae</taxon>
        <taxon>Araneus</taxon>
    </lineage>
</organism>
<dbReference type="PANTHER" id="PTHR46060:SF3">
    <property type="entry name" value="PROTEIN GVQW3"/>
    <property type="match status" value="1"/>
</dbReference>
<gene>
    <name evidence="2" type="ORF">AVEN_185057_1</name>
</gene>
<protein>
    <recommendedName>
        <fullName evidence="4">Histone-lysine N-methyltransferase SETMAR</fullName>
    </recommendedName>
</protein>
<proteinExistence type="predicted"/>
<evidence type="ECO:0000256" key="1">
    <source>
        <dbReference type="SAM" id="Phobius"/>
    </source>
</evidence>
<evidence type="ECO:0008006" key="4">
    <source>
        <dbReference type="Google" id="ProtNLM"/>
    </source>
</evidence>
<keyword evidence="3" id="KW-1185">Reference proteome</keyword>
<name>A0A4Y2BPE9_ARAVE</name>
<dbReference type="AlphaFoldDB" id="A0A4Y2BPE9"/>
<dbReference type="Gene3D" id="3.30.420.10">
    <property type="entry name" value="Ribonuclease H-like superfamily/Ribonuclease H"/>
    <property type="match status" value="1"/>
</dbReference>
<comment type="caution">
    <text evidence="2">The sequence shown here is derived from an EMBL/GenBank/DDBJ whole genome shotgun (WGS) entry which is preliminary data.</text>
</comment>
<reference evidence="2 3" key="1">
    <citation type="journal article" date="2019" name="Sci. Rep.">
        <title>Orb-weaving spider Araneus ventricosus genome elucidates the spidroin gene catalogue.</title>
        <authorList>
            <person name="Kono N."/>
            <person name="Nakamura H."/>
            <person name="Ohtoshi R."/>
            <person name="Moran D.A.P."/>
            <person name="Shinohara A."/>
            <person name="Yoshida Y."/>
            <person name="Fujiwara M."/>
            <person name="Mori M."/>
            <person name="Tomita M."/>
            <person name="Arakawa K."/>
        </authorList>
    </citation>
    <scope>NUCLEOTIDE SEQUENCE [LARGE SCALE GENOMIC DNA]</scope>
</reference>
<dbReference type="EMBL" id="BGPR01000099">
    <property type="protein sequence ID" value="GBL94102.1"/>
    <property type="molecule type" value="Genomic_DNA"/>
</dbReference>
<feature type="transmembrane region" description="Helical" evidence="1">
    <location>
        <begin position="6"/>
        <end position="26"/>
    </location>
</feature>
<dbReference type="OrthoDB" id="6434393at2759"/>
<keyword evidence="1" id="KW-1133">Transmembrane helix</keyword>
<accession>A0A4Y2BPE9</accession>
<dbReference type="PANTHER" id="PTHR46060">
    <property type="entry name" value="MARINER MOS1 TRANSPOSASE-LIKE PROTEIN"/>
    <property type="match status" value="1"/>
</dbReference>
<keyword evidence="1" id="KW-0812">Transmembrane</keyword>
<evidence type="ECO:0000313" key="2">
    <source>
        <dbReference type="EMBL" id="GBL94102.1"/>
    </source>
</evidence>
<dbReference type="GO" id="GO:0003676">
    <property type="term" value="F:nucleic acid binding"/>
    <property type="evidence" value="ECO:0007669"/>
    <property type="project" value="InterPro"/>
</dbReference>